<dbReference type="Gene3D" id="3.40.50.10330">
    <property type="entry name" value="Probable inorganic polyphosphate/atp-NAD kinase, domain 1"/>
    <property type="match status" value="1"/>
</dbReference>
<keyword evidence="3 6" id="KW-0418">Kinase</keyword>
<dbReference type="InterPro" id="IPR016064">
    <property type="entry name" value="NAD/diacylglycerol_kinase_sf"/>
</dbReference>
<dbReference type="Gene3D" id="2.60.200.40">
    <property type="match status" value="1"/>
</dbReference>
<evidence type="ECO:0000256" key="1">
    <source>
        <dbReference type="ARBA" id="ARBA00022679"/>
    </source>
</evidence>
<dbReference type="InterPro" id="IPR050187">
    <property type="entry name" value="Lipid_Phosphate_FormReg"/>
</dbReference>
<keyword evidence="1" id="KW-0808">Transferase</keyword>
<organism evidence="6 7">
    <name type="scientific">Anseongella ginsenosidimutans</name>
    <dbReference type="NCBI Taxonomy" id="496056"/>
    <lineage>
        <taxon>Bacteria</taxon>
        <taxon>Pseudomonadati</taxon>
        <taxon>Bacteroidota</taxon>
        <taxon>Sphingobacteriia</taxon>
        <taxon>Sphingobacteriales</taxon>
        <taxon>Sphingobacteriaceae</taxon>
        <taxon>Anseongella</taxon>
    </lineage>
</organism>
<dbReference type="Proteomes" id="UP000295807">
    <property type="component" value="Unassembled WGS sequence"/>
</dbReference>
<comment type="caution">
    <text evidence="6">The sequence shown here is derived from an EMBL/GenBank/DDBJ whole genome shotgun (WGS) entry which is preliminary data.</text>
</comment>
<dbReference type="InterPro" id="IPR045540">
    <property type="entry name" value="YegS/DAGK_C"/>
</dbReference>
<gene>
    <name evidence="6" type="ORF">EDD80_102410</name>
</gene>
<evidence type="ECO:0000313" key="7">
    <source>
        <dbReference type="Proteomes" id="UP000295807"/>
    </source>
</evidence>
<reference evidence="6 7" key="1">
    <citation type="submission" date="2019-03" db="EMBL/GenBank/DDBJ databases">
        <title>Genomic Encyclopedia of Type Strains, Phase IV (KMG-IV): sequencing the most valuable type-strain genomes for metagenomic binning, comparative biology and taxonomic classification.</title>
        <authorList>
            <person name="Goeker M."/>
        </authorList>
    </citation>
    <scope>NUCLEOTIDE SEQUENCE [LARGE SCALE GENOMIC DNA]</scope>
    <source>
        <strain evidence="6 7">DSM 21100</strain>
    </source>
</reference>
<keyword evidence="4" id="KW-0067">ATP-binding</keyword>
<feature type="domain" description="DAGKc" evidence="5">
    <location>
        <begin position="1"/>
        <end position="131"/>
    </location>
</feature>
<dbReference type="EMBL" id="SMAD01000002">
    <property type="protein sequence ID" value="TCS89216.1"/>
    <property type="molecule type" value="Genomic_DNA"/>
</dbReference>
<dbReference type="Pfam" id="PF19279">
    <property type="entry name" value="YegS_C"/>
    <property type="match status" value="1"/>
</dbReference>
<dbReference type="InterPro" id="IPR017438">
    <property type="entry name" value="ATP-NAD_kinase_N"/>
</dbReference>
<accession>A0A4R3KWU8</accession>
<evidence type="ECO:0000256" key="4">
    <source>
        <dbReference type="ARBA" id="ARBA00022840"/>
    </source>
</evidence>
<dbReference type="AlphaFoldDB" id="A0A4R3KWU8"/>
<dbReference type="GO" id="GO:0016301">
    <property type="term" value="F:kinase activity"/>
    <property type="evidence" value="ECO:0007669"/>
    <property type="project" value="UniProtKB-KW"/>
</dbReference>
<dbReference type="SUPFAM" id="SSF111331">
    <property type="entry name" value="NAD kinase/diacylglycerol kinase-like"/>
    <property type="match status" value="1"/>
</dbReference>
<dbReference type="OrthoDB" id="9786026at2"/>
<evidence type="ECO:0000259" key="5">
    <source>
        <dbReference type="PROSITE" id="PS50146"/>
    </source>
</evidence>
<proteinExistence type="predicted"/>
<dbReference type="PROSITE" id="PS50146">
    <property type="entry name" value="DAGK"/>
    <property type="match status" value="1"/>
</dbReference>
<dbReference type="InterPro" id="IPR001206">
    <property type="entry name" value="Diacylglycerol_kinase_cat_dom"/>
</dbReference>
<dbReference type="SMART" id="SM00046">
    <property type="entry name" value="DAGKc"/>
    <property type="match status" value="1"/>
</dbReference>
<evidence type="ECO:0000313" key="6">
    <source>
        <dbReference type="EMBL" id="TCS89216.1"/>
    </source>
</evidence>
<keyword evidence="7" id="KW-1185">Reference proteome</keyword>
<protein>
    <submittedName>
        <fullName evidence="6">YegS/Rv2252/BmrU family lipid kinase</fullName>
    </submittedName>
</protein>
<evidence type="ECO:0000256" key="3">
    <source>
        <dbReference type="ARBA" id="ARBA00022777"/>
    </source>
</evidence>
<sequence>MVLQFIVNPGSGGNEADVTSAIKDHFRGSPHEIHIYELKKDSPPGEIKEDIKAAISRSGASRVIAAGGDGTVKLVAECLLKSKEALGILPTGSANGMAKELGIPLEIPAALEIAVSGVPCWVHAVSVNGELCIHLADLGFNAFLVKKFDSLTHRGMWGYARAAWHALWFHRKMKVELDMSREKVVSEAAMVVIANGTMYGTGVKINPVGKLSDDLFEVVLVKKYSLLEVLKMRFTHTGFNPKKVEFFQTSRLHVRSRHRVHLQVDGEYLGKVKALEARILPSAIRLILPPGQEV</sequence>
<dbReference type="PANTHER" id="PTHR12358:SF54">
    <property type="entry name" value="SPHINGOSINE KINASE RELATED PROTEIN"/>
    <property type="match status" value="1"/>
</dbReference>
<name>A0A4R3KWU8_9SPHI</name>
<dbReference type="GO" id="GO:0005524">
    <property type="term" value="F:ATP binding"/>
    <property type="evidence" value="ECO:0007669"/>
    <property type="project" value="UniProtKB-KW"/>
</dbReference>
<keyword evidence="2" id="KW-0547">Nucleotide-binding</keyword>
<dbReference type="PANTHER" id="PTHR12358">
    <property type="entry name" value="SPHINGOSINE KINASE"/>
    <property type="match status" value="1"/>
</dbReference>
<dbReference type="Pfam" id="PF00781">
    <property type="entry name" value="DAGK_cat"/>
    <property type="match status" value="1"/>
</dbReference>
<evidence type="ECO:0000256" key="2">
    <source>
        <dbReference type="ARBA" id="ARBA00022741"/>
    </source>
</evidence>